<dbReference type="AlphaFoldDB" id="A0A1H8F947"/>
<dbReference type="FunFam" id="3.30.1330.20:FF:000011">
    <property type="entry name" value="Cell division protein FtsZ"/>
    <property type="match status" value="1"/>
</dbReference>
<dbReference type="GO" id="GO:0032153">
    <property type="term" value="C:cell division site"/>
    <property type="evidence" value="ECO:0007669"/>
    <property type="project" value="UniProtKB-UniRule"/>
</dbReference>
<dbReference type="InterPro" id="IPR024757">
    <property type="entry name" value="FtsZ_C"/>
</dbReference>
<keyword evidence="3 5" id="KW-0547">Nucleotide-binding</keyword>
<dbReference type="GO" id="GO:0003924">
    <property type="term" value="F:GTPase activity"/>
    <property type="evidence" value="ECO:0007669"/>
    <property type="project" value="UniProtKB-UniRule"/>
</dbReference>
<keyword evidence="5 7" id="KW-0717">Septation</keyword>
<dbReference type="InterPro" id="IPR018316">
    <property type="entry name" value="Tubulin/FtsZ_2-layer-sand-dom"/>
</dbReference>
<feature type="compositionally biased region" description="Low complexity" evidence="8">
    <location>
        <begin position="354"/>
        <end position="368"/>
    </location>
</feature>
<gene>
    <name evidence="5" type="primary">ftsZ</name>
    <name evidence="11" type="ORF">SAMN04488103_10488</name>
</gene>
<dbReference type="SMART" id="SM00865">
    <property type="entry name" value="Tubulin_C"/>
    <property type="match status" value="1"/>
</dbReference>
<dbReference type="InterPro" id="IPR000158">
    <property type="entry name" value="Cell_div_FtsZ"/>
</dbReference>
<evidence type="ECO:0000256" key="7">
    <source>
        <dbReference type="RuleBase" id="RU000631"/>
    </source>
</evidence>
<dbReference type="GO" id="GO:0005737">
    <property type="term" value="C:cytoplasm"/>
    <property type="evidence" value="ECO:0007669"/>
    <property type="project" value="UniProtKB-SubCell"/>
</dbReference>
<reference evidence="11 12" key="1">
    <citation type="submission" date="2016-10" db="EMBL/GenBank/DDBJ databases">
        <authorList>
            <person name="de Groot N.N."/>
        </authorList>
    </citation>
    <scope>NUCLEOTIDE SEQUENCE [LARGE SCALE GENOMIC DNA]</scope>
    <source>
        <strain evidence="11 12">DSM 3857</strain>
    </source>
</reference>
<dbReference type="SUPFAM" id="SSF55307">
    <property type="entry name" value="Tubulin C-terminal domain-like"/>
    <property type="match status" value="1"/>
</dbReference>
<dbReference type="FunFam" id="3.40.50.1440:FF:000001">
    <property type="entry name" value="Cell division protein FtsZ"/>
    <property type="match status" value="1"/>
</dbReference>
<keyword evidence="5 7" id="KW-0131">Cell cycle</keyword>
<feature type="compositionally biased region" description="Low complexity" evidence="8">
    <location>
        <begin position="451"/>
        <end position="464"/>
    </location>
</feature>
<feature type="binding site" evidence="5">
    <location>
        <position position="191"/>
    </location>
    <ligand>
        <name>GTP</name>
        <dbReference type="ChEBI" id="CHEBI:37565"/>
    </ligand>
</feature>
<sequence length="536" mass="56175">MALNLTMTSQNEELKPRITVFGVGGAGGNAVNNMIDKQLEGVEFVVANTDAQALQQSRADAKIQMGPKVTEGLGAGARPTVGAAAAEETIEAIVDHLAGAHMCFITAGMGGGTGTGAAPIIAQAARELGVLTVGVVTKPFQFEGNKRMRQAEEGIEALQKVVDTLIIIPNQNLFRLANERTTFTEAFAMADDVLYQGVKGVTDLMVRPGLINLDFADVRSVMDEMGKAMMGTGEASGEDRAVQAAEKAIANPLLDEISLNGAKGVLINITGGYDLTLFELDEAANIIREKVDPDANIIVGSTLDTGMEGAIRVSVVATGIDASAANRAETPSRRPMGSAAPTFAPAPEPKVEARPAAAAAPQPAPQPAQAALFEAPQPQGFQPRAEQDEVFDDMPAPAYRPQPAAQPAPQGRSFAAHDEDAASFVAPRPRSAGQPSPEAMARLQAAVTKNPATAQRPQPAARQPAPQPAPAPRAAEKPRFGIGSLINRMAGHSAEPAVERAPARQQPQVAAYDDEPEPSADQERIEIPAFLRRQAN</sequence>
<organism evidence="11 12">
    <name type="scientific">Gemmobacter aquatilis</name>
    <dbReference type="NCBI Taxonomy" id="933059"/>
    <lineage>
        <taxon>Bacteria</taxon>
        <taxon>Pseudomonadati</taxon>
        <taxon>Pseudomonadota</taxon>
        <taxon>Alphaproteobacteria</taxon>
        <taxon>Rhodobacterales</taxon>
        <taxon>Paracoccaceae</taxon>
        <taxon>Gemmobacter</taxon>
    </lineage>
</organism>
<dbReference type="InterPro" id="IPR020805">
    <property type="entry name" value="Cell_div_FtsZ_CS"/>
</dbReference>
<evidence type="ECO:0000313" key="11">
    <source>
        <dbReference type="EMBL" id="SEN27934.1"/>
    </source>
</evidence>
<dbReference type="PROSITE" id="PS01134">
    <property type="entry name" value="FTSZ_1"/>
    <property type="match status" value="1"/>
</dbReference>
<evidence type="ECO:0000256" key="5">
    <source>
        <dbReference type="HAMAP-Rule" id="MF_00909"/>
    </source>
</evidence>
<evidence type="ECO:0000256" key="8">
    <source>
        <dbReference type="SAM" id="MobiDB-lite"/>
    </source>
</evidence>
<dbReference type="PRINTS" id="PR00423">
    <property type="entry name" value="CELLDVISFTSZ"/>
</dbReference>
<accession>A0A1H8F947</accession>
<feature type="region of interest" description="Disordered" evidence="8">
    <location>
        <begin position="394"/>
        <end position="536"/>
    </location>
</feature>
<evidence type="ECO:0000259" key="10">
    <source>
        <dbReference type="SMART" id="SM00865"/>
    </source>
</evidence>
<dbReference type="GO" id="GO:0051258">
    <property type="term" value="P:protein polymerization"/>
    <property type="evidence" value="ECO:0007669"/>
    <property type="project" value="UniProtKB-UniRule"/>
</dbReference>
<protein>
    <recommendedName>
        <fullName evidence="5 6">Cell division protein FtsZ</fullName>
    </recommendedName>
</protein>
<feature type="domain" description="Tubulin/FtsZ GTPase" evidence="9">
    <location>
        <begin position="17"/>
        <end position="209"/>
    </location>
</feature>
<dbReference type="InterPro" id="IPR037103">
    <property type="entry name" value="Tubulin/FtsZ-like_C"/>
</dbReference>
<dbReference type="PANTHER" id="PTHR30314">
    <property type="entry name" value="CELL DIVISION PROTEIN FTSZ-RELATED"/>
    <property type="match status" value="1"/>
</dbReference>
<keyword evidence="4 5" id="KW-0342">GTP-binding</keyword>
<keyword evidence="5 7" id="KW-0132">Cell division</keyword>
<dbReference type="EMBL" id="FOCE01000004">
    <property type="protein sequence ID" value="SEN27934.1"/>
    <property type="molecule type" value="Genomic_DNA"/>
</dbReference>
<evidence type="ECO:0000256" key="1">
    <source>
        <dbReference type="ARBA" id="ARBA00009690"/>
    </source>
</evidence>
<dbReference type="InterPro" id="IPR008280">
    <property type="entry name" value="Tub_FtsZ_C"/>
</dbReference>
<dbReference type="OrthoDB" id="9813375at2"/>
<name>A0A1H8F947_9RHOB</name>
<dbReference type="RefSeq" id="WP_091300483.1">
    <property type="nucleotide sequence ID" value="NZ_FOCE01000004.1"/>
</dbReference>
<dbReference type="SMART" id="SM00864">
    <property type="entry name" value="Tubulin"/>
    <property type="match status" value="1"/>
</dbReference>
<dbReference type="PANTHER" id="PTHR30314:SF3">
    <property type="entry name" value="MITOCHONDRIAL DIVISION PROTEIN FSZA"/>
    <property type="match status" value="1"/>
</dbReference>
<evidence type="ECO:0000259" key="9">
    <source>
        <dbReference type="SMART" id="SM00864"/>
    </source>
</evidence>
<dbReference type="Pfam" id="PF12327">
    <property type="entry name" value="FtsZ_C"/>
    <property type="match status" value="1"/>
</dbReference>
<dbReference type="GO" id="GO:0043093">
    <property type="term" value="P:FtsZ-dependent cytokinesis"/>
    <property type="evidence" value="ECO:0007669"/>
    <property type="project" value="UniProtKB-UniRule"/>
</dbReference>
<dbReference type="InterPro" id="IPR036525">
    <property type="entry name" value="Tubulin/FtsZ_GTPase_sf"/>
</dbReference>
<feature type="region of interest" description="Disordered" evidence="8">
    <location>
        <begin position="326"/>
        <end position="368"/>
    </location>
</feature>
<dbReference type="Gene3D" id="3.40.50.1440">
    <property type="entry name" value="Tubulin/FtsZ, GTPase domain"/>
    <property type="match status" value="1"/>
</dbReference>
<dbReference type="Gene3D" id="3.30.1330.20">
    <property type="entry name" value="Tubulin/FtsZ, C-terminal domain"/>
    <property type="match status" value="1"/>
</dbReference>
<feature type="binding site" evidence="5">
    <location>
        <begin position="25"/>
        <end position="29"/>
    </location>
    <ligand>
        <name>GTP</name>
        <dbReference type="ChEBI" id="CHEBI:37565"/>
    </ligand>
</feature>
<comment type="subunit">
    <text evidence="5">Homodimer. Polymerizes to form a dynamic ring structure in a strictly GTP-dependent manner. Interacts directly with several other division proteins.</text>
</comment>
<comment type="subcellular location">
    <subcellularLocation>
        <location evidence="5">Cytoplasm</location>
    </subcellularLocation>
    <text evidence="5">Assembles at midcell at the inner surface of the cytoplasmic membrane.</text>
</comment>
<dbReference type="NCBIfam" id="TIGR00065">
    <property type="entry name" value="ftsZ"/>
    <property type="match status" value="1"/>
</dbReference>
<dbReference type="InterPro" id="IPR045061">
    <property type="entry name" value="FtsZ/CetZ"/>
</dbReference>
<dbReference type="CDD" id="cd02201">
    <property type="entry name" value="FtsZ_type1"/>
    <property type="match status" value="1"/>
</dbReference>
<dbReference type="InterPro" id="IPR003008">
    <property type="entry name" value="Tubulin_FtsZ_GTPase"/>
</dbReference>
<dbReference type="GO" id="GO:0005525">
    <property type="term" value="F:GTP binding"/>
    <property type="evidence" value="ECO:0007669"/>
    <property type="project" value="UniProtKB-UniRule"/>
</dbReference>
<evidence type="ECO:0000256" key="4">
    <source>
        <dbReference type="ARBA" id="ARBA00023134"/>
    </source>
</evidence>
<dbReference type="GO" id="GO:0000917">
    <property type="term" value="P:division septum assembly"/>
    <property type="evidence" value="ECO:0007669"/>
    <property type="project" value="UniProtKB-KW"/>
</dbReference>
<dbReference type="PROSITE" id="PS01135">
    <property type="entry name" value="FTSZ_2"/>
    <property type="match status" value="1"/>
</dbReference>
<evidence type="ECO:0000256" key="3">
    <source>
        <dbReference type="ARBA" id="ARBA00022741"/>
    </source>
</evidence>
<dbReference type="SUPFAM" id="SSF52490">
    <property type="entry name" value="Tubulin nucleotide-binding domain-like"/>
    <property type="match status" value="1"/>
</dbReference>
<feature type="binding site" evidence="5">
    <location>
        <position position="147"/>
    </location>
    <ligand>
        <name>GTP</name>
        <dbReference type="ChEBI" id="CHEBI:37565"/>
    </ligand>
</feature>
<comment type="function">
    <text evidence="5 7">Essential cell division protein that forms a contractile ring structure (Z ring) at the future cell division site. The regulation of the ring assembly controls the timing and the location of cell division. One of the functions of the FtsZ ring is to recruit other cell division proteins to the septum to produce a new cell wall between the dividing cells. Binds GTP and shows GTPase activity.</text>
</comment>
<dbReference type="HAMAP" id="MF_00909">
    <property type="entry name" value="FtsZ"/>
    <property type="match status" value="1"/>
</dbReference>
<evidence type="ECO:0000313" key="12">
    <source>
        <dbReference type="Proteomes" id="UP000198761"/>
    </source>
</evidence>
<dbReference type="Pfam" id="PF00091">
    <property type="entry name" value="Tubulin"/>
    <property type="match status" value="1"/>
</dbReference>
<evidence type="ECO:0000256" key="2">
    <source>
        <dbReference type="ARBA" id="ARBA00022490"/>
    </source>
</evidence>
<dbReference type="Proteomes" id="UP000198761">
    <property type="component" value="Unassembled WGS sequence"/>
</dbReference>
<keyword evidence="12" id="KW-1185">Reference proteome</keyword>
<feature type="binding site" evidence="5">
    <location>
        <position position="143"/>
    </location>
    <ligand>
        <name>GTP</name>
        <dbReference type="ChEBI" id="CHEBI:37565"/>
    </ligand>
</feature>
<feature type="binding site" evidence="5">
    <location>
        <begin position="112"/>
        <end position="114"/>
    </location>
    <ligand>
        <name>GTP</name>
        <dbReference type="ChEBI" id="CHEBI:37565"/>
    </ligand>
</feature>
<dbReference type="STRING" id="933059.SAMN04488103_10488"/>
<comment type="similarity">
    <text evidence="1 5 7">Belongs to the FtsZ family.</text>
</comment>
<feature type="domain" description="Tubulin/FtsZ 2-layer sandwich" evidence="10">
    <location>
        <begin position="211"/>
        <end position="329"/>
    </location>
</feature>
<evidence type="ECO:0000256" key="6">
    <source>
        <dbReference type="NCBIfam" id="TIGR00065"/>
    </source>
</evidence>
<keyword evidence="2 5" id="KW-0963">Cytoplasm</keyword>
<proteinExistence type="inferred from homology"/>